<reference evidence="7 8" key="1">
    <citation type="journal article" date="2018" name="Microbes Environ.">
        <title>Comparative Genomic Insights into Endofungal Lifestyles of Two Bacterial Endosymbionts, Mycoavidus cysteinexigens and Burkholderia rhizoxinica.</title>
        <authorList>
            <person name="Sharmin D."/>
            <person name="Guo Y."/>
            <person name="Nishizawa T."/>
            <person name="Ohshima S."/>
            <person name="Sato Y."/>
            <person name="Takashima Y."/>
            <person name="Narisawa K."/>
            <person name="Ohta H."/>
        </authorList>
    </citation>
    <scope>NUCLEOTIDE SEQUENCE [LARGE SCALE GENOMIC DNA]</scope>
    <source>
        <strain evidence="7 8">B1-EB</strain>
    </source>
</reference>
<comment type="function">
    <text evidence="6">Together with LptD, is involved in the assembly of lipopolysaccharide (LPS) at the surface of the outer membrane. Required for the proper assembly of LptD. Binds LPS and may serve as the LPS recognition site at the outer membrane.</text>
</comment>
<dbReference type="Proteomes" id="UP000282597">
    <property type="component" value="Chromosome"/>
</dbReference>
<keyword evidence="5 6" id="KW-0449">Lipoprotein</keyword>
<keyword evidence="4 6" id="KW-0998">Cell outer membrane</keyword>
<dbReference type="KEGG" id="mcys:MCB1EB_2002"/>
<comment type="subunit">
    <text evidence="6">Component of the lipopolysaccharide transport and assembly complex. Interacts with LptD.</text>
</comment>
<keyword evidence="1 6" id="KW-0732">Signal</keyword>
<evidence type="ECO:0000313" key="7">
    <source>
        <dbReference type="EMBL" id="BBE10163.1"/>
    </source>
</evidence>
<dbReference type="GO" id="GO:0009279">
    <property type="term" value="C:cell outer membrane"/>
    <property type="evidence" value="ECO:0007669"/>
    <property type="project" value="UniProtKB-SubCell"/>
</dbReference>
<keyword evidence="8" id="KW-1185">Reference proteome</keyword>
<accession>A0A2Z6EXH4</accession>
<dbReference type="AlphaFoldDB" id="A0A2Z6EXH4"/>
<evidence type="ECO:0000256" key="2">
    <source>
        <dbReference type="ARBA" id="ARBA00023136"/>
    </source>
</evidence>
<dbReference type="Pfam" id="PF04390">
    <property type="entry name" value="LptE"/>
    <property type="match status" value="1"/>
</dbReference>
<comment type="subcellular location">
    <subcellularLocation>
        <location evidence="6">Cell outer membrane</location>
        <topology evidence="6">Lipid-anchor</topology>
    </subcellularLocation>
</comment>
<dbReference type="GO" id="GO:1990351">
    <property type="term" value="C:transporter complex"/>
    <property type="evidence" value="ECO:0007669"/>
    <property type="project" value="TreeGrafter"/>
</dbReference>
<name>A0A2Z6EXH4_9BURK</name>
<evidence type="ECO:0000256" key="3">
    <source>
        <dbReference type="ARBA" id="ARBA00023139"/>
    </source>
</evidence>
<dbReference type="InterPro" id="IPR007485">
    <property type="entry name" value="LPS_assembly_LptE"/>
</dbReference>
<dbReference type="HAMAP" id="MF_01186">
    <property type="entry name" value="LPS_assembly_LptE"/>
    <property type="match status" value="1"/>
</dbReference>
<organism evidence="7 8">
    <name type="scientific">Mycoavidus cysteinexigens</name>
    <dbReference type="NCBI Taxonomy" id="1553431"/>
    <lineage>
        <taxon>Bacteria</taxon>
        <taxon>Pseudomonadati</taxon>
        <taxon>Pseudomonadota</taxon>
        <taxon>Betaproteobacteria</taxon>
        <taxon>Burkholderiales</taxon>
        <taxon>Burkholderiaceae</taxon>
        <taxon>Mycoavidus</taxon>
    </lineage>
</organism>
<proteinExistence type="inferred from homology"/>
<dbReference type="PANTHER" id="PTHR38098:SF1">
    <property type="entry name" value="LPS-ASSEMBLY LIPOPROTEIN LPTE"/>
    <property type="match status" value="1"/>
</dbReference>
<evidence type="ECO:0000256" key="4">
    <source>
        <dbReference type="ARBA" id="ARBA00023237"/>
    </source>
</evidence>
<dbReference type="PROSITE" id="PS51257">
    <property type="entry name" value="PROKAR_LIPOPROTEIN"/>
    <property type="match status" value="1"/>
</dbReference>
<keyword evidence="2 6" id="KW-0472">Membrane</keyword>
<evidence type="ECO:0000256" key="1">
    <source>
        <dbReference type="ARBA" id="ARBA00022729"/>
    </source>
</evidence>
<dbReference type="Gene3D" id="3.30.160.150">
    <property type="entry name" value="Lipoprotein like domain"/>
    <property type="match status" value="1"/>
</dbReference>
<dbReference type="GO" id="GO:0015920">
    <property type="term" value="P:lipopolysaccharide transport"/>
    <property type="evidence" value="ECO:0007669"/>
    <property type="project" value="TreeGrafter"/>
</dbReference>
<gene>
    <name evidence="6" type="primary">lptE</name>
    <name evidence="7" type="ORF">MCB1EB_2002</name>
</gene>
<evidence type="ECO:0000256" key="6">
    <source>
        <dbReference type="HAMAP-Rule" id="MF_01186"/>
    </source>
</evidence>
<keyword evidence="3 6" id="KW-0564">Palmitate</keyword>
<dbReference type="GO" id="GO:0043165">
    <property type="term" value="P:Gram-negative-bacterium-type cell outer membrane assembly"/>
    <property type="evidence" value="ECO:0007669"/>
    <property type="project" value="UniProtKB-UniRule"/>
</dbReference>
<evidence type="ECO:0000256" key="5">
    <source>
        <dbReference type="ARBA" id="ARBA00023288"/>
    </source>
</evidence>
<dbReference type="EMBL" id="AP018150">
    <property type="protein sequence ID" value="BBE10163.1"/>
    <property type="molecule type" value="Genomic_DNA"/>
</dbReference>
<evidence type="ECO:0000313" key="8">
    <source>
        <dbReference type="Proteomes" id="UP000282597"/>
    </source>
</evidence>
<comment type="similarity">
    <text evidence="6">Belongs to the LptE lipoprotein family.</text>
</comment>
<dbReference type="PANTHER" id="PTHR38098">
    <property type="entry name" value="LPS-ASSEMBLY LIPOPROTEIN LPTE"/>
    <property type="match status" value="1"/>
</dbReference>
<dbReference type="GO" id="GO:0001530">
    <property type="term" value="F:lipopolysaccharide binding"/>
    <property type="evidence" value="ECO:0007669"/>
    <property type="project" value="TreeGrafter"/>
</dbReference>
<sequence>MMSVRLAAPIVLAMILLAACGFQLKGRQDYAFKRLYIEPSGMVSSAMTARLKRMIQAGSDTLVVNEVRDAEVIFSISTSRNQRALSLTAQGVVEEYELVSTVTYALTSADGMVLIPSSMMRLNRSMTYSDRYTLAKQTESELLYRDMENDAIDQLMRRLALVNKFKPVNESVPVVQPRAPLPPPPL</sequence>
<protein>
    <recommendedName>
        <fullName evidence="6">LPS-assembly lipoprotein LptE</fullName>
    </recommendedName>
</protein>